<dbReference type="RefSeq" id="XP_018034194.1">
    <property type="nucleotide sequence ID" value="XM_018173572.1"/>
</dbReference>
<dbReference type="Proteomes" id="UP000077069">
    <property type="component" value="Unassembled WGS sequence"/>
</dbReference>
<feature type="transmembrane region" description="Helical" evidence="6">
    <location>
        <begin position="204"/>
        <end position="223"/>
    </location>
</feature>
<name>A0A177CAI3_9PLEO</name>
<feature type="transmembrane region" description="Helical" evidence="6">
    <location>
        <begin position="170"/>
        <end position="192"/>
    </location>
</feature>
<keyword evidence="2 6" id="KW-0812">Transmembrane</keyword>
<keyword evidence="3 6" id="KW-1133">Transmembrane helix</keyword>
<dbReference type="AlphaFoldDB" id="A0A177CAI3"/>
<dbReference type="InterPro" id="IPR049326">
    <property type="entry name" value="Rhodopsin_dom_fungi"/>
</dbReference>
<feature type="transmembrane region" description="Helical" evidence="6">
    <location>
        <begin position="6"/>
        <end position="30"/>
    </location>
</feature>
<evidence type="ECO:0000313" key="9">
    <source>
        <dbReference type="Proteomes" id="UP000077069"/>
    </source>
</evidence>
<protein>
    <recommendedName>
        <fullName evidence="7">Rhodopsin domain-containing protein</fullName>
    </recommendedName>
</protein>
<feature type="non-terminal residue" evidence="8">
    <location>
        <position position="275"/>
    </location>
</feature>
<feature type="transmembrane region" description="Helical" evidence="6">
    <location>
        <begin position="243"/>
        <end position="265"/>
    </location>
</feature>
<feature type="transmembrane region" description="Helical" evidence="6">
    <location>
        <begin position="42"/>
        <end position="62"/>
    </location>
</feature>
<evidence type="ECO:0000256" key="1">
    <source>
        <dbReference type="ARBA" id="ARBA00004141"/>
    </source>
</evidence>
<evidence type="ECO:0000256" key="2">
    <source>
        <dbReference type="ARBA" id="ARBA00022692"/>
    </source>
</evidence>
<feature type="transmembrane region" description="Helical" evidence="6">
    <location>
        <begin position="118"/>
        <end position="140"/>
    </location>
</feature>
<evidence type="ECO:0000259" key="7">
    <source>
        <dbReference type="Pfam" id="PF20684"/>
    </source>
</evidence>
<dbReference type="Pfam" id="PF20684">
    <property type="entry name" value="Fung_rhodopsin"/>
    <property type="match status" value="1"/>
</dbReference>
<proteinExistence type="inferred from homology"/>
<feature type="domain" description="Rhodopsin" evidence="7">
    <location>
        <begin position="26"/>
        <end position="267"/>
    </location>
</feature>
<evidence type="ECO:0000313" key="8">
    <source>
        <dbReference type="EMBL" id="OAG03829.1"/>
    </source>
</evidence>
<evidence type="ECO:0000256" key="6">
    <source>
        <dbReference type="SAM" id="Phobius"/>
    </source>
</evidence>
<reference evidence="8 9" key="1">
    <citation type="submission" date="2016-05" db="EMBL/GenBank/DDBJ databases">
        <title>Comparative analysis of secretome profiles of manganese(II)-oxidizing ascomycete fungi.</title>
        <authorList>
            <consortium name="DOE Joint Genome Institute"/>
            <person name="Zeiner C.A."/>
            <person name="Purvine S.O."/>
            <person name="Zink E.M."/>
            <person name="Wu S."/>
            <person name="Pasa-Tolic L."/>
            <person name="Chaput D.L."/>
            <person name="Haridas S."/>
            <person name="Grigoriev I.V."/>
            <person name="Santelli C.M."/>
            <person name="Hansel C.M."/>
        </authorList>
    </citation>
    <scope>NUCLEOTIDE SEQUENCE [LARGE SCALE GENOMIC DNA]</scope>
    <source>
        <strain evidence="8 9">AP3s5-JAC2a</strain>
    </source>
</reference>
<keyword evidence="4 6" id="KW-0472">Membrane</keyword>
<dbReference type="GO" id="GO:0016020">
    <property type="term" value="C:membrane"/>
    <property type="evidence" value="ECO:0007669"/>
    <property type="project" value="UniProtKB-SubCell"/>
</dbReference>
<gene>
    <name evidence="8" type="ORF">CC84DRAFT_1059881</name>
</gene>
<comment type="similarity">
    <text evidence="5">Belongs to the SAT4 family.</text>
</comment>
<feature type="transmembrane region" description="Helical" evidence="6">
    <location>
        <begin position="82"/>
        <end position="106"/>
    </location>
</feature>
<organism evidence="8 9">
    <name type="scientific">Paraphaeosphaeria sporulosa</name>
    <dbReference type="NCBI Taxonomy" id="1460663"/>
    <lineage>
        <taxon>Eukaryota</taxon>
        <taxon>Fungi</taxon>
        <taxon>Dikarya</taxon>
        <taxon>Ascomycota</taxon>
        <taxon>Pezizomycotina</taxon>
        <taxon>Dothideomycetes</taxon>
        <taxon>Pleosporomycetidae</taxon>
        <taxon>Pleosporales</taxon>
        <taxon>Massarineae</taxon>
        <taxon>Didymosphaeriaceae</taxon>
        <taxon>Paraphaeosphaeria</taxon>
    </lineage>
</organism>
<evidence type="ECO:0000256" key="5">
    <source>
        <dbReference type="ARBA" id="ARBA00038359"/>
    </source>
</evidence>
<dbReference type="STRING" id="1460663.A0A177CAI3"/>
<dbReference type="EMBL" id="KV441554">
    <property type="protein sequence ID" value="OAG03829.1"/>
    <property type="molecule type" value="Genomic_DNA"/>
</dbReference>
<sequence>EFYELGVLIFAVVIMLLFLAWTTVALRMWVRLGITKSPGWDDATMLIALCLFTCYCAFILTITLRSRAHRQFTEMELLQSLVYVQLSKVFYILTTTFLKISLGLFFLRLLTKPWQTRLFHVILAISGVFGIFYFFVTLFVCGSPTKLADSFIGARAKHCAPVWFVLTTGYIYGIINVVADWIFTLIPIVILMDSTMDRRSKISVGIVMSFAAVGSISSIMRMVYLKGLLFENSVSTTSIKATIWATAEPGTGIIAASAAILRPLFRKIYTDVRDK</sequence>
<dbReference type="InParanoid" id="A0A177CAI3"/>
<dbReference type="OrthoDB" id="4682787at2759"/>
<comment type="subcellular location">
    <subcellularLocation>
        <location evidence="1">Membrane</location>
        <topology evidence="1">Multi-pass membrane protein</topology>
    </subcellularLocation>
</comment>
<dbReference type="PANTHER" id="PTHR33048">
    <property type="entry name" value="PTH11-LIKE INTEGRAL MEMBRANE PROTEIN (AFU_ORTHOLOGUE AFUA_5G11245)"/>
    <property type="match status" value="1"/>
</dbReference>
<evidence type="ECO:0000256" key="4">
    <source>
        <dbReference type="ARBA" id="ARBA00023136"/>
    </source>
</evidence>
<dbReference type="GeneID" id="28757058"/>
<dbReference type="PANTHER" id="PTHR33048:SF96">
    <property type="entry name" value="INTEGRAL MEMBRANE PROTEIN"/>
    <property type="match status" value="1"/>
</dbReference>
<evidence type="ECO:0000256" key="3">
    <source>
        <dbReference type="ARBA" id="ARBA00022989"/>
    </source>
</evidence>
<keyword evidence="9" id="KW-1185">Reference proteome</keyword>
<dbReference type="InterPro" id="IPR052337">
    <property type="entry name" value="SAT4-like"/>
</dbReference>
<accession>A0A177CAI3</accession>
<feature type="non-terminal residue" evidence="8">
    <location>
        <position position="1"/>
    </location>
</feature>